<protein>
    <submittedName>
        <fullName evidence="3">Uncharacterized protein</fullName>
    </submittedName>
</protein>
<evidence type="ECO:0000313" key="4">
    <source>
        <dbReference type="Proteomes" id="UP000011623"/>
    </source>
</evidence>
<evidence type="ECO:0000256" key="1">
    <source>
        <dbReference type="SAM" id="MobiDB-lite"/>
    </source>
</evidence>
<keyword evidence="2" id="KW-0812">Transmembrane</keyword>
<organism evidence="3 4">
    <name type="scientific">Haloarcula amylolytica JCM 13557</name>
    <dbReference type="NCBI Taxonomy" id="1227452"/>
    <lineage>
        <taxon>Archaea</taxon>
        <taxon>Methanobacteriati</taxon>
        <taxon>Methanobacteriota</taxon>
        <taxon>Stenosarchaea group</taxon>
        <taxon>Halobacteria</taxon>
        <taxon>Halobacteriales</taxon>
        <taxon>Haloarculaceae</taxon>
        <taxon>Haloarcula</taxon>
    </lineage>
</organism>
<sequence length="110" mass="12045">MPVSSSQKRIALLVIGLVILFAPALFVVATLEFLILSGDLALSEISLLEFVELYLIDLVLFVLLGYGVYRLTFWLIENQLPEALDTVEETEAADATDEAEPSGGVNEDRS</sequence>
<keyword evidence="2" id="KW-1133">Transmembrane helix</keyword>
<evidence type="ECO:0000313" key="3">
    <source>
        <dbReference type="EMBL" id="EMA21199.1"/>
    </source>
</evidence>
<proteinExistence type="predicted"/>
<dbReference type="RefSeq" id="WP_008310443.1">
    <property type="nucleotide sequence ID" value="NZ_AOLW01000019.1"/>
</dbReference>
<keyword evidence="2" id="KW-0472">Membrane</keyword>
<dbReference type="EMBL" id="AOLW01000019">
    <property type="protein sequence ID" value="EMA21199.1"/>
    <property type="molecule type" value="Genomic_DNA"/>
</dbReference>
<gene>
    <name evidence="3" type="ORF">C442_11306</name>
</gene>
<accession>M0KM06</accession>
<name>M0KM06_9EURY</name>
<comment type="caution">
    <text evidence="3">The sequence shown here is derived from an EMBL/GenBank/DDBJ whole genome shotgun (WGS) entry which is preliminary data.</text>
</comment>
<feature type="transmembrane region" description="Helical" evidence="2">
    <location>
        <begin position="12"/>
        <end position="35"/>
    </location>
</feature>
<feature type="transmembrane region" description="Helical" evidence="2">
    <location>
        <begin position="47"/>
        <end position="69"/>
    </location>
</feature>
<dbReference type="GeneID" id="99237726"/>
<dbReference type="AlphaFoldDB" id="M0KM06"/>
<keyword evidence="4" id="KW-1185">Reference proteome</keyword>
<evidence type="ECO:0000256" key="2">
    <source>
        <dbReference type="SAM" id="Phobius"/>
    </source>
</evidence>
<feature type="compositionally biased region" description="Acidic residues" evidence="1">
    <location>
        <begin position="87"/>
        <end position="100"/>
    </location>
</feature>
<reference evidence="3 4" key="1">
    <citation type="journal article" date="2014" name="PLoS Genet.">
        <title>Phylogenetically driven sequencing of extremely halophilic archaea reveals strategies for static and dynamic osmo-response.</title>
        <authorList>
            <person name="Becker E.A."/>
            <person name="Seitzer P.M."/>
            <person name="Tritt A."/>
            <person name="Larsen D."/>
            <person name="Krusor M."/>
            <person name="Yao A.I."/>
            <person name="Wu D."/>
            <person name="Madern D."/>
            <person name="Eisen J.A."/>
            <person name="Darling A.E."/>
            <person name="Facciotti M.T."/>
        </authorList>
    </citation>
    <scope>NUCLEOTIDE SEQUENCE [LARGE SCALE GENOMIC DNA]</scope>
    <source>
        <strain evidence="3 4">JCM 13557</strain>
    </source>
</reference>
<feature type="region of interest" description="Disordered" evidence="1">
    <location>
        <begin position="87"/>
        <end position="110"/>
    </location>
</feature>
<dbReference type="PATRIC" id="fig|1227452.3.peg.2262"/>
<dbReference type="Proteomes" id="UP000011623">
    <property type="component" value="Unassembled WGS sequence"/>
</dbReference>